<evidence type="ECO:0000256" key="2">
    <source>
        <dbReference type="SAM" id="MobiDB-lite"/>
    </source>
</evidence>
<gene>
    <name evidence="3" type="ORF">PsYK624_071020</name>
</gene>
<dbReference type="EMBL" id="BPQB01000019">
    <property type="protein sequence ID" value="GJE90955.1"/>
    <property type="molecule type" value="Genomic_DNA"/>
</dbReference>
<feature type="region of interest" description="Disordered" evidence="2">
    <location>
        <begin position="230"/>
        <end position="276"/>
    </location>
</feature>
<evidence type="ECO:0000256" key="1">
    <source>
        <dbReference type="SAM" id="Coils"/>
    </source>
</evidence>
<keyword evidence="1" id="KW-0175">Coiled coil</keyword>
<proteinExistence type="predicted"/>
<comment type="caution">
    <text evidence="3">The sequence shown here is derived from an EMBL/GenBank/DDBJ whole genome shotgun (WGS) entry which is preliminary data.</text>
</comment>
<keyword evidence="4" id="KW-1185">Reference proteome</keyword>
<accession>A0A9P3LD73</accession>
<organism evidence="3 4">
    <name type="scientific">Phanerochaete sordida</name>
    <dbReference type="NCBI Taxonomy" id="48140"/>
    <lineage>
        <taxon>Eukaryota</taxon>
        <taxon>Fungi</taxon>
        <taxon>Dikarya</taxon>
        <taxon>Basidiomycota</taxon>
        <taxon>Agaricomycotina</taxon>
        <taxon>Agaricomycetes</taxon>
        <taxon>Polyporales</taxon>
        <taxon>Phanerochaetaceae</taxon>
        <taxon>Phanerochaete</taxon>
    </lineage>
</organism>
<evidence type="ECO:0000313" key="3">
    <source>
        <dbReference type="EMBL" id="GJE90955.1"/>
    </source>
</evidence>
<evidence type="ECO:0000313" key="4">
    <source>
        <dbReference type="Proteomes" id="UP000703269"/>
    </source>
</evidence>
<dbReference type="AlphaFoldDB" id="A0A9P3LD73"/>
<protein>
    <submittedName>
        <fullName evidence="3">Uncharacterized protein</fullName>
    </submittedName>
</protein>
<dbReference type="Proteomes" id="UP000703269">
    <property type="component" value="Unassembled WGS sequence"/>
</dbReference>
<feature type="coiled-coil region" evidence="1">
    <location>
        <begin position="397"/>
        <end position="431"/>
    </location>
</feature>
<name>A0A9P3LD73_9APHY</name>
<feature type="coiled-coil region" evidence="1">
    <location>
        <begin position="467"/>
        <end position="516"/>
    </location>
</feature>
<reference evidence="3 4" key="1">
    <citation type="submission" date="2021-08" db="EMBL/GenBank/DDBJ databases">
        <title>Draft Genome Sequence of Phanerochaete sordida strain YK-624.</title>
        <authorList>
            <person name="Mori T."/>
            <person name="Dohra H."/>
            <person name="Suzuki T."/>
            <person name="Kawagishi H."/>
            <person name="Hirai H."/>
        </authorList>
    </citation>
    <scope>NUCLEOTIDE SEQUENCE [LARGE SCALE GENOMIC DNA]</scope>
    <source>
        <strain evidence="3 4">YK-624</strain>
    </source>
</reference>
<sequence>MARSHKVKVSPRVKGITYRGLTHSVLSELSRTAERGPRPFETREFSARLKEKADNMGHKLGPRWHTYALNALQGAVDAGLVRTRGANQFSVTSEGRARYRSTRSEVRTQGLSGEAHAIELARSLEKATGPSERRTKGQILMEYVEFKARHTPQRRPLAEQQWQSQSTITDYNGSQEEEDDFAIPLDPVEEADPADETATVRVYNTPARALPLHLQKMRDEHLARDRAHAAAAGAYPTPDSVQRVGGNLEDRDDPVTPTRGGATNHTDGENGYQGDAPYYGSQREDDVDQMEAELPQANSSFHHVLDWASTVIDDDTDSHNRGEVRRYLTRSESSYTIADGDYIHPTIVRLQEQLEQVTQERDTAREAYDSDAELFDAYSRGIKFLTNEHTYMLKCKLDKANEKIEILSAELAELREKYSQALKADNDLRAEVLSNGEYASSIAQLAMRDCGLGPEPSEELLSYMKAKDESDVKIARLEAELGAARAQCLRAQQMLAAHAEEDARAAEEMRLRAERRKEGLAALN</sequence>